<evidence type="ECO:0000259" key="1">
    <source>
        <dbReference type="Pfam" id="PF21686"/>
    </source>
</evidence>
<dbReference type="EMBL" id="FMZA01000008">
    <property type="protein sequence ID" value="SDC47007.1"/>
    <property type="molecule type" value="Genomic_DNA"/>
</dbReference>
<accession>A0A1G6LV88</accession>
<dbReference type="CDD" id="cd04861">
    <property type="entry name" value="LigD_Pol_like"/>
    <property type="match status" value="1"/>
</dbReference>
<evidence type="ECO:0000313" key="3">
    <source>
        <dbReference type="Proteomes" id="UP000199387"/>
    </source>
</evidence>
<dbReference type="RefSeq" id="WP_091569252.1">
    <property type="nucleotide sequence ID" value="NZ_FMZA01000008.1"/>
</dbReference>
<evidence type="ECO:0000313" key="2">
    <source>
        <dbReference type="EMBL" id="SDC47007.1"/>
    </source>
</evidence>
<dbReference type="Pfam" id="PF21686">
    <property type="entry name" value="LigD_Prim-Pol"/>
    <property type="match status" value="1"/>
</dbReference>
<gene>
    <name evidence="2" type="ORF">SAMN04488112_108137</name>
</gene>
<dbReference type="STRING" id="1236220.SAMN04488112_108137"/>
<name>A0A1G6LV88_9BACL</name>
<keyword evidence="3" id="KW-1185">Reference proteome</keyword>
<organism evidence="2 3">
    <name type="scientific">Melghirimyces thermohalophilus</name>
    <dbReference type="NCBI Taxonomy" id="1236220"/>
    <lineage>
        <taxon>Bacteria</taxon>
        <taxon>Bacillati</taxon>
        <taxon>Bacillota</taxon>
        <taxon>Bacilli</taxon>
        <taxon>Bacillales</taxon>
        <taxon>Thermoactinomycetaceae</taxon>
        <taxon>Melghirimyces</taxon>
    </lineage>
</organism>
<proteinExistence type="predicted"/>
<dbReference type="PANTHER" id="PTHR42705:SF2">
    <property type="entry name" value="BIFUNCTIONAL NON-HOMOLOGOUS END JOINING PROTEIN LIGD"/>
    <property type="match status" value="1"/>
</dbReference>
<dbReference type="OrthoDB" id="9802472at2"/>
<sequence length="297" mass="34316">MGDRLVRVEDKEIKISNVDKELYPGITKYDWILHLTRLAPYLLPYAQGRYLTTIRYPDGVKGKSFYQKNIPDHAPDWVKRTTWGEIEYILLQDTATLVWLGNLASLEFHVSFDRAEHPGYPTELVFDIDPSVEGFEAVMETALLTRETLRSMGLDGVVKTSGATGLQVYVPIQPRYSYEETRQISQFVARFLQDRHPQLITLERSVKKRGNKVYFDYLQHWRGKSLITAYSPRARSEATVSVPLKWEELKPGLTPEDFTLETVYQRLEQVGDLFAPISQPNHRYDLQAILQFISTKA</sequence>
<dbReference type="Proteomes" id="UP000199387">
    <property type="component" value="Unassembled WGS sequence"/>
</dbReference>
<dbReference type="PANTHER" id="PTHR42705">
    <property type="entry name" value="BIFUNCTIONAL NON-HOMOLOGOUS END JOINING PROTEIN LIGD"/>
    <property type="match status" value="1"/>
</dbReference>
<dbReference type="AlphaFoldDB" id="A0A1G6LV88"/>
<dbReference type="InterPro" id="IPR014145">
    <property type="entry name" value="LigD_pol_dom"/>
</dbReference>
<dbReference type="NCBIfam" id="TIGR02778">
    <property type="entry name" value="ligD_pol"/>
    <property type="match status" value="1"/>
</dbReference>
<feature type="domain" description="DNA ligase D polymerase" evidence="1">
    <location>
        <begin position="27"/>
        <end position="274"/>
    </location>
</feature>
<dbReference type="Gene3D" id="3.90.920.10">
    <property type="entry name" value="DNA primase, PRIM domain"/>
    <property type="match status" value="1"/>
</dbReference>
<dbReference type="InterPro" id="IPR052171">
    <property type="entry name" value="NHEJ_LigD"/>
</dbReference>
<protein>
    <submittedName>
        <fullName evidence="2">Bifunctional non-homologous end joining protein LigD</fullName>
    </submittedName>
</protein>
<reference evidence="2 3" key="1">
    <citation type="submission" date="2016-10" db="EMBL/GenBank/DDBJ databases">
        <authorList>
            <person name="de Groot N.N."/>
        </authorList>
    </citation>
    <scope>NUCLEOTIDE SEQUENCE [LARGE SCALE GENOMIC DNA]</scope>
    <source>
        <strain evidence="2 3">DSM 45514</strain>
    </source>
</reference>